<feature type="signal peptide" evidence="1">
    <location>
        <begin position="1"/>
        <end position="24"/>
    </location>
</feature>
<dbReference type="AlphaFoldDB" id="A0A7S6VVM2"/>
<evidence type="ECO:0000256" key="1">
    <source>
        <dbReference type="SAM" id="SignalP"/>
    </source>
</evidence>
<proteinExistence type="predicted"/>
<dbReference type="EMBL" id="CP048659">
    <property type="protein sequence ID" value="QOW45643.1"/>
    <property type="molecule type" value="Genomic_DNA"/>
</dbReference>
<reference evidence="2 3" key="1">
    <citation type="submission" date="2020-02" db="EMBL/GenBank/DDBJ databases">
        <title>Tigecycline-resistant Acinetobacter species from pigs and migratory birds.</title>
        <authorList>
            <person name="Chen C."/>
            <person name="Sun J."/>
            <person name="Liao X.-P."/>
            <person name="Liu Y.-H."/>
        </authorList>
    </citation>
    <scope>NUCLEOTIDE SEQUENCE [LARGE SCALE GENOMIC DNA]</scope>
    <source>
        <strain evidence="2 3">YH12207_T</strain>
    </source>
</reference>
<protein>
    <submittedName>
        <fullName evidence="2">Uncharacterized protein</fullName>
    </submittedName>
</protein>
<dbReference type="Proteomes" id="UP000593966">
    <property type="component" value="Chromosome"/>
</dbReference>
<name>A0A7S6VVM2_9GAMM</name>
<keyword evidence="1" id="KW-0732">Signal</keyword>
<sequence length="224" mass="26276">MKILNIRTSCISTLLLLCSATIYAEHLVYIPQDMRQSIDANDTAIHLKYGPFSQKEKYDALVITINAKDRKKFKSDYQNLYTLPRSIYIFSWRDQKWQLLGKNDVILKPVSERENYSPNIDQVEFIRDDDPQIPPYLYIIREGENRKWADSQASFNLKFDPENQKVYVTEESYSYKNPENEFFPCSITQKYPLGQQAFNTFTDHEDALISAQLKTNTCENVIIE</sequence>
<evidence type="ECO:0000313" key="2">
    <source>
        <dbReference type="EMBL" id="QOW45643.1"/>
    </source>
</evidence>
<dbReference type="RefSeq" id="WP_180044742.1">
    <property type="nucleotide sequence ID" value="NZ_CP048659.1"/>
</dbReference>
<keyword evidence="3" id="KW-1185">Reference proteome</keyword>
<accession>A0A7S6VVM2</accession>
<evidence type="ECO:0000313" key="3">
    <source>
        <dbReference type="Proteomes" id="UP000593966"/>
    </source>
</evidence>
<organism evidence="2 3">
    <name type="scientific">Acinetobacter piscicola</name>
    <dbReference type="NCBI Taxonomy" id="2006115"/>
    <lineage>
        <taxon>Bacteria</taxon>
        <taxon>Pseudomonadati</taxon>
        <taxon>Pseudomonadota</taxon>
        <taxon>Gammaproteobacteria</taxon>
        <taxon>Moraxellales</taxon>
        <taxon>Moraxellaceae</taxon>
        <taxon>Acinetobacter</taxon>
    </lineage>
</organism>
<feature type="chain" id="PRO_5032417496" evidence="1">
    <location>
        <begin position="25"/>
        <end position="224"/>
    </location>
</feature>
<gene>
    <name evidence="2" type="ORF">G0028_06895</name>
</gene>